<name>A0AA35Y2L6_LACSI</name>
<evidence type="ECO:0000313" key="3">
    <source>
        <dbReference type="Proteomes" id="UP001177003"/>
    </source>
</evidence>
<proteinExistence type="predicted"/>
<feature type="region of interest" description="Disordered" evidence="1">
    <location>
        <begin position="17"/>
        <end position="37"/>
    </location>
</feature>
<dbReference type="EMBL" id="OX465086">
    <property type="protein sequence ID" value="CAI9262575.1"/>
    <property type="molecule type" value="Genomic_DNA"/>
</dbReference>
<dbReference type="AlphaFoldDB" id="A0AA35Y2L6"/>
<accession>A0AA35Y2L6</accession>
<evidence type="ECO:0000313" key="2">
    <source>
        <dbReference type="EMBL" id="CAI9262575.1"/>
    </source>
</evidence>
<organism evidence="2 3">
    <name type="scientific">Lactuca saligna</name>
    <name type="common">Willowleaf lettuce</name>
    <dbReference type="NCBI Taxonomy" id="75948"/>
    <lineage>
        <taxon>Eukaryota</taxon>
        <taxon>Viridiplantae</taxon>
        <taxon>Streptophyta</taxon>
        <taxon>Embryophyta</taxon>
        <taxon>Tracheophyta</taxon>
        <taxon>Spermatophyta</taxon>
        <taxon>Magnoliopsida</taxon>
        <taxon>eudicotyledons</taxon>
        <taxon>Gunneridae</taxon>
        <taxon>Pentapetalae</taxon>
        <taxon>asterids</taxon>
        <taxon>campanulids</taxon>
        <taxon>Asterales</taxon>
        <taxon>Asteraceae</taxon>
        <taxon>Cichorioideae</taxon>
        <taxon>Cichorieae</taxon>
        <taxon>Lactucinae</taxon>
        <taxon>Lactuca</taxon>
    </lineage>
</organism>
<dbReference type="Proteomes" id="UP001177003">
    <property type="component" value="Chromosome 0"/>
</dbReference>
<gene>
    <name evidence="2" type="ORF">LSALG_LOCUS3307</name>
</gene>
<keyword evidence="3" id="KW-1185">Reference proteome</keyword>
<protein>
    <submittedName>
        <fullName evidence="2">Uncharacterized protein</fullName>
    </submittedName>
</protein>
<reference evidence="2" key="1">
    <citation type="submission" date="2023-04" db="EMBL/GenBank/DDBJ databases">
        <authorList>
            <person name="Vijverberg K."/>
            <person name="Xiong W."/>
            <person name="Schranz E."/>
        </authorList>
    </citation>
    <scope>NUCLEOTIDE SEQUENCE</scope>
</reference>
<sequence>MTPSLFHVRFEHKPSYRALSSEHQESHPKRTNFKHEPNVRSRFVPIPLIIPQGESPFPDSFQLHQSKRIHINERRTFRSELVTQMFVRSFIGK</sequence>
<evidence type="ECO:0000256" key="1">
    <source>
        <dbReference type="SAM" id="MobiDB-lite"/>
    </source>
</evidence>